<feature type="region of interest" description="Disordered" evidence="1">
    <location>
        <begin position="298"/>
        <end position="654"/>
    </location>
</feature>
<gene>
    <name evidence="2" type="ORF">EWM64_g1977</name>
</gene>
<feature type="compositionally biased region" description="Acidic residues" evidence="1">
    <location>
        <begin position="302"/>
        <end position="316"/>
    </location>
</feature>
<dbReference type="AlphaFoldDB" id="A0A4Z0A6S2"/>
<feature type="compositionally biased region" description="Basic residues" evidence="1">
    <location>
        <begin position="332"/>
        <end position="346"/>
    </location>
</feature>
<feature type="compositionally biased region" description="Low complexity" evidence="1">
    <location>
        <begin position="319"/>
        <end position="328"/>
    </location>
</feature>
<feature type="compositionally biased region" description="Polar residues" evidence="1">
    <location>
        <begin position="536"/>
        <end position="555"/>
    </location>
</feature>
<feature type="compositionally biased region" description="Basic residues" evidence="1">
    <location>
        <begin position="642"/>
        <end position="654"/>
    </location>
</feature>
<sequence length="654" mass="71508">MSAGIAQPGPQLADMMQGIEQRIIMETLSTFFAYAAAHWKIEAFNYLPITFLLVIFAMTCKHPDPNVILGVNPQSCFEAVFGRIIRRSHPDWNFSLFPKDMGHKPFLGFIWEEKPLNIVPPMGGILMNMEGETVQTSVEKAMFADIKQLQEQALCAFFHYDGDVVYAFLNYRECIFLFEFRRPSNWAALKTEYQARFPKPRNGKRTRSAVKFDKKDLPRPLIHYYARSLRTPDGSALSPVFLKAFQVATSNLGLLENRFPLFQMPPEITEEDIVQPNLQEKLQEKLDKKIKERDTELIQEASSDDAGSDDSQDGDALESSSSHLSGPSKDTSRRRRARRREKKKKQAALSPPEDDNDVPSKAGIEDTTSSSPRGDHIGPSRDIAADSDSLVVEPLAGDAGAPKAPTHVQPARSDGISLADSDPVPVDEPPQVHTHKRERSDKSYVIPGSTDAEDEDVEHKPARPSTAYTAARAPNASNATNKSGHSATAHSQKRARPVTSALNRVEDDDGTVGRCDIAGTAGSSQYALPAEAGSGAETNPSMSQPRANACTAASRNKQREDGRGARSAAQSSLNQKRRHVGDSDAESNGSGPSVPSKKRKFPARGDALDSVVVGTDRSMPLAGPSNSRRLPSRGLATPRGGGARKRDKKKCRAA</sequence>
<name>A0A4Z0A6S2_9AGAM</name>
<keyword evidence="3" id="KW-1185">Reference proteome</keyword>
<comment type="caution">
    <text evidence="2">The sequence shown here is derived from an EMBL/GenBank/DDBJ whole genome shotgun (WGS) entry which is preliminary data.</text>
</comment>
<dbReference type="OrthoDB" id="3308920at2759"/>
<protein>
    <submittedName>
        <fullName evidence="2">Uncharacterized protein</fullName>
    </submittedName>
</protein>
<proteinExistence type="predicted"/>
<dbReference type="EMBL" id="SFCI01000149">
    <property type="protein sequence ID" value="TFY82037.1"/>
    <property type="molecule type" value="Genomic_DNA"/>
</dbReference>
<organism evidence="2 3">
    <name type="scientific">Hericium alpestre</name>
    <dbReference type="NCBI Taxonomy" id="135208"/>
    <lineage>
        <taxon>Eukaryota</taxon>
        <taxon>Fungi</taxon>
        <taxon>Dikarya</taxon>
        <taxon>Basidiomycota</taxon>
        <taxon>Agaricomycotina</taxon>
        <taxon>Agaricomycetes</taxon>
        <taxon>Russulales</taxon>
        <taxon>Hericiaceae</taxon>
        <taxon>Hericium</taxon>
    </lineage>
</organism>
<evidence type="ECO:0000256" key="1">
    <source>
        <dbReference type="SAM" id="MobiDB-lite"/>
    </source>
</evidence>
<dbReference type="Proteomes" id="UP000298061">
    <property type="component" value="Unassembled WGS sequence"/>
</dbReference>
<evidence type="ECO:0000313" key="3">
    <source>
        <dbReference type="Proteomes" id="UP000298061"/>
    </source>
</evidence>
<feature type="compositionally biased region" description="Polar residues" evidence="1">
    <location>
        <begin position="475"/>
        <end position="490"/>
    </location>
</feature>
<evidence type="ECO:0000313" key="2">
    <source>
        <dbReference type="EMBL" id="TFY82037.1"/>
    </source>
</evidence>
<reference evidence="2 3" key="1">
    <citation type="submission" date="2019-02" db="EMBL/GenBank/DDBJ databases">
        <title>Genome sequencing of the rare red list fungi Hericium alpestre (H. flagellum).</title>
        <authorList>
            <person name="Buettner E."/>
            <person name="Kellner H."/>
        </authorList>
    </citation>
    <scope>NUCLEOTIDE SEQUENCE [LARGE SCALE GENOMIC DNA]</scope>
    <source>
        <strain evidence="2 3">DSM 108284</strain>
    </source>
</reference>
<accession>A0A4Z0A6S2</accession>